<dbReference type="AlphaFoldDB" id="A0A6M8MUM8"/>
<keyword evidence="1" id="KW-1133">Transmembrane helix</keyword>
<reference evidence="2" key="1">
    <citation type="submission" date="2020-05" db="EMBL/GenBank/DDBJ databases">
        <title>Complete genome sequencing of Campylobacter and Arcobacter type strains.</title>
        <authorList>
            <person name="Miller W.G."/>
            <person name="Yee E."/>
        </authorList>
    </citation>
    <scope>NUCLEOTIDE SEQUENCE [LARGE SCALE GENOMIC DNA]</scope>
    <source>
        <strain evidence="2">LMG 27932</strain>
        <plasmid evidence="2">pCCORG</plasmid>
    </source>
</reference>
<dbReference type="RefSeq" id="WP_025803658.1">
    <property type="nucleotide sequence ID" value="NZ_CP053843.1"/>
</dbReference>
<protein>
    <submittedName>
        <fullName evidence="2">Uncharacterized protein</fullName>
    </submittedName>
</protein>
<organism evidence="2">
    <name type="scientific">Campylobacter corcagiensis</name>
    <dbReference type="NCBI Taxonomy" id="1448857"/>
    <lineage>
        <taxon>Bacteria</taxon>
        <taxon>Pseudomonadati</taxon>
        <taxon>Campylobacterota</taxon>
        <taxon>Epsilonproteobacteria</taxon>
        <taxon>Campylobacterales</taxon>
        <taxon>Campylobacteraceae</taxon>
        <taxon>Campylobacter</taxon>
    </lineage>
</organism>
<dbReference type="Proteomes" id="UP000594749">
    <property type="component" value="Plasmid pLMG-27932-1"/>
</dbReference>
<gene>
    <name evidence="2" type="ORF">CCORG_a0020</name>
    <name evidence="3" type="ORF">IMC76_00135</name>
</gene>
<geneLocation type="plasmid" evidence="3 4">
    <name>pLMG-27932-1</name>
</geneLocation>
<geneLocation type="plasmid" evidence="2">
    <name>pCCORG</name>
</geneLocation>
<keyword evidence="1" id="KW-0812">Transmembrane</keyword>
<keyword evidence="2" id="KW-0614">Plasmid</keyword>
<sequence>MKNETLSFKCELFFAKNWKYIFWGLILAIIVVAYEIAGIKSQMKSLENVIYENNSKVVLTTSDGRAIKVAKTPLKAEYFKKYAVSIMVNSFVVSRSQITQNFEKNNIREYKDILENSKSLGNIYLNYLDLKNKDSVGQFISYIQWLISAVAQDKLPEFINITNYNVNSFEFNENTFKLDLSINVIAQSYILAKGEYKTEKGQIRIKATGDFDLSRSSDENPYGMYILTFNIEPVIKGKMR</sequence>
<accession>A0A6M8MUM8</accession>
<dbReference type="EMBL" id="CP053843">
    <property type="protein sequence ID" value="QKF65556.1"/>
    <property type="molecule type" value="Genomic_DNA"/>
</dbReference>
<evidence type="ECO:0000313" key="4">
    <source>
        <dbReference type="Proteomes" id="UP000594749"/>
    </source>
</evidence>
<keyword evidence="4" id="KW-1185">Reference proteome</keyword>
<dbReference type="EMBL" id="CP063077">
    <property type="protein sequence ID" value="QOQ86536.1"/>
    <property type="molecule type" value="Genomic_DNA"/>
</dbReference>
<name>A0A6M8MUM8_9BACT</name>
<evidence type="ECO:0000313" key="3">
    <source>
        <dbReference type="EMBL" id="QOQ86536.1"/>
    </source>
</evidence>
<proteinExistence type="predicted"/>
<feature type="transmembrane region" description="Helical" evidence="1">
    <location>
        <begin position="20"/>
        <end position="37"/>
    </location>
</feature>
<dbReference type="KEGG" id="ccor:CCORG_a0020"/>
<reference evidence="3 4" key="2">
    <citation type="submission" date="2020-10" db="EMBL/GenBank/DDBJ databases">
        <title>Campylobacter and Helicobacter PacBio genomes.</title>
        <authorList>
            <person name="Lane C."/>
        </authorList>
    </citation>
    <scope>NUCLEOTIDE SEQUENCE [LARGE SCALE GENOMIC DNA]</scope>
    <source>
        <strain evidence="3 4">2016D-0077</strain>
        <plasmid evidence="3 4">pLMG-27932-1</plasmid>
    </source>
</reference>
<evidence type="ECO:0000313" key="2">
    <source>
        <dbReference type="EMBL" id="QKF65556.1"/>
    </source>
</evidence>
<evidence type="ECO:0000256" key="1">
    <source>
        <dbReference type="SAM" id="Phobius"/>
    </source>
</evidence>
<keyword evidence="1" id="KW-0472">Membrane</keyword>
<dbReference type="OrthoDB" id="5355414at2"/>